<accession>A0A1T3NMB6</accession>
<feature type="transmembrane region" description="Helical" evidence="8">
    <location>
        <begin position="190"/>
        <end position="211"/>
    </location>
</feature>
<evidence type="ECO:0000256" key="3">
    <source>
        <dbReference type="ARBA" id="ARBA00022448"/>
    </source>
</evidence>
<dbReference type="InterPro" id="IPR026030">
    <property type="entry name" value="Pur-cyt_permease_Fcy2/21/22"/>
</dbReference>
<dbReference type="GO" id="GO:0005886">
    <property type="term" value="C:plasma membrane"/>
    <property type="evidence" value="ECO:0007669"/>
    <property type="project" value="TreeGrafter"/>
</dbReference>
<keyword evidence="10" id="KW-1185">Reference proteome</keyword>
<dbReference type="Gene3D" id="1.10.4160.10">
    <property type="entry name" value="Hydantoin permease"/>
    <property type="match status" value="1"/>
</dbReference>
<keyword evidence="5 8" id="KW-1133">Transmembrane helix</keyword>
<dbReference type="PANTHER" id="PTHR31806">
    <property type="entry name" value="PURINE-CYTOSINE PERMEASE FCY2-RELATED"/>
    <property type="match status" value="1"/>
</dbReference>
<keyword evidence="6 7" id="KW-0472">Membrane</keyword>
<keyword evidence="3 7" id="KW-0813">Transport</keyword>
<feature type="transmembrane region" description="Helical" evidence="8">
    <location>
        <begin position="231"/>
        <end position="253"/>
    </location>
</feature>
<evidence type="ECO:0000256" key="8">
    <source>
        <dbReference type="SAM" id="Phobius"/>
    </source>
</evidence>
<organism evidence="9 10">
    <name type="scientific">Embleya scabrispora</name>
    <dbReference type="NCBI Taxonomy" id="159449"/>
    <lineage>
        <taxon>Bacteria</taxon>
        <taxon>Bacillati</taxon>
        <taxon>Actinomycetota</taxon>
        <taxon>Actinomycetes</taxon>
        <taxon>Kitasatosporales</taxon>
        <taxon>Streptomycetaceae</taxon>
        <taxon>Embleya</taxon>
    </lineage>
</organism>
<dbReference type="RefSeq" id="WP_078980952.1">
    <property type="nucleotide sequence ID" value="NZ_MWQN01000003.1"/>
</dbReference>
<proteinExistence type="inferred from homology"/>
<comment type="caution">
    <text evidence="9">The sequence shown here is derived from an EMBL/GenBank/DDBJ whole genome shotgun (WGS) entry which is preliminary data.</text>
</comment>
<evidence type="ECO:0000256" key="2">
    <source>
        <dbReference type="ARBA" id="ARBA00008974"/>
    </source>
</evidence>
<keyword evidence="4 8" id="KW-0812">Transmembrane</keyword>
<dbReference type="Pfam" id="PF02133">
    <property type="entry name" value="Transp_cyt_pur"/>
    <property type="match status" value="1"/>
</dbReference>
<protein>
    <recommendedName>
        <fullName evidence="11">Nitrate reductase</fullName>
    </recommendedName>
</protein>
<dbReference type="STRING" id="159449.B4N89_36965"/>
<evidence type="ECO:0000256" key="4">
    <source>
        <dbReference type="ARBA" id="ARBA00022692"/>
    </source>
</evidence>
<dbReference type="AlphaFoldDB" id="A0A1T3NMB6"/>
<sequence length="505" mass="52341">MTTAEPAGAAQAPDPVDDALAPAAHGVAGHIETRGIDHIPDDERHGHPRELFFVWAGASINYLPIVLGGSLVLLGLNTRQGLAIVLLGNLFWAFNGILAVSGPASGTPSSILTRATYGIRGNRVATLIANWSVCVAYAAINLAMGSLAGHALLDHAGIPVDTATEAAIVGVLALATLLISVYGHATIVRLGPLFTGVLTAVLVMLAVFVVIHARPGHRPADAPHGSDLLVAALMGFAIIASGPLSWGTGADYARYLPAHTSRRAVAAWTTLGGFLPSVALGAVGVLAGTAVDMTDPQVSLKDIVPGWFYPLFLLAIVVGSVANNILTTYSSALALQATGIRVGQWTAVLLDGIAATAITAYALFVTDFLDALDNILELTVVILGPGLAISVADLILRRNHYPGPGLHDETPTSAYWYHRGVNGAGLAAQTLGSAAALLCLNSTMFQGPITELLGGADISAFVGPLVGAGVYTALFRALYPDHLARARHEKRHDAGPAHHTRTARR</sequence>
<dbReference type="PIRSF" id="PIRSF002744">
    <property type="entry name" value="Pur-cyt_permease"/>
    <property type="match status" value="1"/>
</dbReference>
<evidence type="ECO:0008006" key="11">
    <source>
        <dbReference type="Google" id="ProtNLM"/>
    </source>
</evidence>
<evidence type="ECO:0000256" key="5">
    <source>
        <dbReference type="ARBA" id="ARBA00022989"/>
    </source>
</evidence>
<feature type="transmembrane region" description="Helical" evidence="8">
    <location>
        <begin position="82"/>
        <end position="104"/>
    </location>
</feature>
<comment type="subcellular location">
    <subcellularLocation>
        <location evidence="1">Membrane</location>
        <topology evidence="1">Multi-pass membrane protein</topology>
    </subcellularLocation>
</comment>
<dbReference type="EMBL" id="MWQN01000003">
    <property type="protein sequence ID" value="OPC77858.1"/>
    <property type="molecule type" value="Genomic_DNA"/>
</dbReference>
<dbReference type="GO" id="GO:0022857">
    <property type="term" value="F:transmembrane transporter activity"/>
    <property type="evidence" value="ECO:0007669"/>
    <property type="project" value="InterPro"/>
</dbReference>
<dbReference type="PANTHER" id="PTHR31806:SF1">
    <property type="entry name" value="PURINE-CYTOSINE PERMEASE FCY2-RELATED"/>
    <property type="match status" value="1"/>
</dbReference>
<dbReference type="Proteomes" id="UP000190037">
    <property type="component" value="Unassembled WGS sequence"/>
</dbReference>
<evidence type="ECO:0000256" key="7">
    <source>
        <dbReference type="PIRNR" id="PIRNR002744"/>
    </source>
</evidence>
<name>A0A1T3NMB6_9ACTN</name>
<feature type="transmembrane region" description="Helical" evidence="8">
    <location>
        <begin position="265"/>
        <end position="287"/>
    </location>
</feature>
<evidence type="ECO:0000313" key="9">
    <source>
        <dbReference type="EMBL" id="OPC77858.1"/>
    </source>
</evidence>
<feature type="transmembrane region" description="Helical" evidence="8">
    <location>
        <begin position="347"/>
        <end position="369"/>
    </location>
</feature>
<comment type="similarity">
    <text evidence="2 7">Belongs to the purine-cytosine permease (2.A.39) family.</text>
</comment>
<feature type="transmembrane region" description="Helical" evidence="8">
    <location>
        <begin position="164"/>
        <end position="183"/>
    </location>
</feature>
<dbReference type="OrthoDB" id="9809167at2"/>
<evidence type="ECO:0000313" key="10">
    <source>
        <dbReference type="Proteomes" id="UP000190037"/>
    </source>
</evidence>
<feature type="transmembrane region" description="Helical" evidence="8">
    <location>
        <begin position="375"/>
        <end position="396"/>
    </location>
</feature>
<evidence type="ECO:0000256" key="6">
    <source>
        <dbReference type="ARBA" id="ARBA00023136"/>
    </source>
</evidence>
<reference evidence="9 10" key="1">
    <citation type="submission" date="2017-03" db="EMBL/GenBank/DDBJ databases">
        <title>Draft genome sequence of Streptomyces scabrisporus NF3, endophyte isolated from Amphipterygium adstringens.</title>
        <authorList>
            <person name="Vazquez M."/>
            <person name="Ceapa C.D."/>
            <person name="Rodriguez Luna D."/>
            <person name="Sanchez Esquivel S."/>
        </authorList>
    </citation>
    <scope>NUCLEOTIDE SEQUENCE [LARGE SCALE GENOMIC DNA]</scope>
    <source>
        <strain evidence="9 10">NF3</strain>
    </source>
</reference>
<feature type="transmembrane region" description="Helical" evidence="8">
    <location>
        <begin position="52"/>
        <end position="76"/>
    </location>
</feature>
<evidence type="ECO:0000256" key="1">
    <source>
        <dbReference type="ARBA" id="ARBA00004141"/>
    </source>
</evidence>
<gene>
    <name evidence="9" type="ORF">B4N89_36965</name>
</gene>
<dbReference type="InterPro" id="IPR001248">
    <property type="entry name" value="Pur-cyt_permease"/>
</dbReference>
<feature type="transmembrane region" description="Helical" evidence="8">
    <location>
        <begin position="307"/>
        <end position="326"/>
    </location>
</feature>
<feature type="transmembrane region" description="Helical" evidence="8">
    <location>
        <begin position="124"/>
        <end position="144"/>
    </location>
</feature>